<dbReference type="EC" id="3.6.4.13" evidence="1"/>
<dbReference type="GO" id="GO:0003724">
    <property type="term" value="F:RNA helicase activity"/>
    <property type="evidence" value="ECO:0007669"/>
    <property type="project" value="UniProtKB-EC"/>
</dbReference>
<evidence type="ECO:0000256" key="6">
    <source>
        <dbReference type="ARBA" id="ARBA00022884"/>
    </source>
</evidence>
<comment type="catalytic activity">
    <reaction evidence="7">
        <text>ATP + H2O = ADP + phosphate + H(+)</text>
        <dbReference type="Rhea" id="RHEA:13065"/>
        <dbReference type="ChEBI" id="CHEBI:15377"/>
        <dbReference type="ChEBI" id="CHEBI:15378"/>
        <dbReference type="ChEBI" id="CHEBI:30616"/>
        <dbReference type="ChEBI" id="CHEBI:43474"/>
        <dbReference type="ChEBI" id="CHEBI:456216"/>
        <dbReference type="EC" id="3.6.4.13"/>
    </reaction>
</comment>
<feature type="compositionally biased region" description="Low complexity" evidence="8">
    <location>
        <begin position="563"/>
        <end position="574"/>
    </location>
</feature>
<dbReference type="EMBL" id="JAACJN010000004">
    <property type="protein sequence ID" value="KAF5392843.1"/>
    <property type="molecule type" value="Genomic_DNA"/>
</dbReference>
<protein>
    <recommendedName>
        <fullName evidence="1">RNA helicase</fullName>
        <ecNumber evidence="1">3.6.4.13</ecNumber>
    </recommendedName>
</protein>
<dbReference type="InterPro" id="IPR011545">
    <property type="entry name" value="DEAD/DEAH_box_helicase_dom"/>
</dbReference>
<dbReference type="InterPro" id="IPR001650">
    <property type="entry name" value="Helicase_C-like"/>
</dbReference>
<keyword evidence="3" id="KW-0378">Hydrolase</keyword>
<accession>A0A8H5MG59</accession>
<dbReference type="AlphaFoldDB" id="A0A8H5MG59"/>
<dbReference type="InterPro" id="IPR014001">
    <property type="entry name" value="Helicase_ATP-bd"/>
</dbReference>
<dbReference type="GO" id="GO:0005524">
    <property type="term" value="F:ATP binding"/>
    <property type="evidence" value="ECO:0007669"/>
    <property type="project" value="UniProtKB-KW"/>
</dbReference>
<evidence type="ECO:0000313" key="11">
    <source>
        <dbReference type="Proteomes" id="UP000518752"/>
    </source>
</evidence>
<feature type="region of interest" description="Disordered" evidence="8">
    <location>
        <begin position="638"/>
        <end position="678"/>
    </location>
</feature>
<dbReference type="Pfam" id="PF00270">
    <property type="entry name" value="DEAD"/>
    <property type="match status" value="2"/>
</dbReference>
<evidence type="ECO:0000256" key="4">
    <source>
        <dbReference type="ARBA" id="ARBA00022806"/>
    </source>
</evidence>
<feature type="compositionally biased region" description="Low complexity" evidence="8">
    <location>
        <begin position="386"/>
        <end position="410"/>
    </location>
</feature>
<dbReference type="GO" id="GO:0016787">
    <property type="term" value="F:hydrolase activity"/>
    <property type="evidence" value="ECO:0007669"/>
    <property type="project" value="UniProtKB-KW"/>
</dbReference>
<keyword evidence="4" id="KW-0347">Helicase</keyword>
<feature type="compositionally biased region" description="Polar residues" evidence="8">
    <location>
        <begin position="312"/>
        <end position="325"/>
    </location>
</feature>
<proteinExistence type="predicted"/>
<dbReference type="Gene3D" id="3.40.50.300">
    <property type="entry name" value="P-loop containing nucleotide triphosphate hydrolases"/>
    <property type="match status" value="2"/>
</dbReference>
<dbReference type="GO" id="GO:0003723">
    <property type="term" value="F:RNA binding"/>
    <property type="evidence" value="ECO:0007669"/>
    <property type="project" value="UniProtKB-KW"/>
</dbReference>
<feature type="region of interest" description="Disordered" evidence="8">
    <location>
        <begin position="558"/>
        <end position="586"/>
    </location>
</feature>
<feature type="compositionally biased region" description="Polar residues" evidence="8">
    <location>
        <begin position="358"/>
        <end position="368"/>
    </location>
</feature>
<sequence>MSVLAFSIRLRAIRSPHAFISPFAYTSTSLSRTLHASAARRKELGLKKPDRRPSSTSSSSQQKSSRASSFASSSSSSSRPPSSQAGHPKKSKSKSELKSLSTQTSPYLIAKAKKKKQRLAAKSQGQREKAIYQNRTEAAVKHLKEQEGEWQMSKQEAEERRKVEKKAEQRRLKEERRRQEQEQRRLKLEKRRQEQEQIRLEKMKEAEEQQRRLAEFDAERAKGVEELIQKVNMGNKQKELVAEMKAKMRVQTRESRLKSLQKWRSGWKFEIGKSLENEPSTTRMEEAGIIWKNTSKTSGSKPFTNAARKSAEPSSGGTGRSQSVSKYPRKSAEPLSRSTGRSQPVSQYPRKSTEYPRQASSKLTTPFSSSTASVISKLKSAQARFSSSSALSRSSLRDASLSSSSPSRSSYTPSRPKPKTPVTSGGLPLLKEFYKPPPSHRVTGTMSFTQRKGKLSPVLKSAHSKIVSLFTSFTSPPLLPGLVSCLHGMLGSQASPTEIQRLSIGKVVESFDKLDDVRKIPEGGRVRFKEYLLASETGSGKSIAYLLPLLQSLKSSELRGFPSSSSSSASSGASQTPRREYHPRSLILTPTHELARQISGFSKTLSHDIKLKVVCSSRANDRNRKGSLKAVDRPMRPLDFSESMSTTGSIETEGQQISDGVTELDVQPSRRGSSSLNNLLEPIGRPVDVMVGTPMKLLEMVFGRGWDREDGRKGRPEMGLDQVEWVVVDEADVLFDPDFNSQTRLLLSEISKARGQEVAFVKEDPTLSAECYPDAPSAPEPQGDATVVDLSTGATSTAHPTAASTSTPTSSYPFNFLLTTATIPPALSTYLDLHHPSMVRLSSSGLHRLPQNLKIEKVEWTGGNKYADIEKRLRKVWMEDERRSAVEDVGVGSGSGNGEGDGTSLSKVIVFCNKSNKVEELGTYLETKGIKTVTLTSKIRGSAEASLDEKERRPSGMVDRSSEVVSEKDDTNKEKVDQKSSERLRGSNKHLAGFLRVRERSEPAELQVKSGTSVERSSPRRLQPLVIRSKTATGPNQNPLSATPHVLLTTSLLSRGLDFSPQVRHVFIVDEPRNVVDFLHRAGRTGRAGGEGVVVVFGKGGKNKGKDYGWRGASKGGSVLQKLQE</sequence>
<feature type="compositionally biased region" description="Basic and acidic residues" evidence="8">
    <location>
        <begin position="155"/>
        <end position="195"/>
    </location>
</feature>
<dbReference type="PANTHER" id="PTHR47959:SF1">
    <property type="entry name" value="ATP-DEPENDENT RNA HELICASE DBPA"/>
    <property type="match status" value="1"/>
</dbReference>
<evidence type="ECO:0000313" key="10">
    <source>
        <dbReference type="EMBL" id="KAF5392843.1"/>
    </source>
</evidence>
<feature type="compositionally biased region" description="Basic and acidic residues" evidence="8">
    <location>
        <begin position="138"/>
        <end position="147"/>
    </location>
</feature>
<dbReference type="SUPFAM" id="SSF52540">
    <property type="entry name" value="P-loop containing nucleoside triphosphate hydrolases"/>
    <property type="match status" value="1"/>
</dbReference>
<gene>
    <name evidence="10" type="ORF">D9757_001040</name>
</gene>
<evidence type="ECO:0000259" key="9">
    <source>
        <dbReference type="PROSITE" id="PS51192"/>
    </source>
</evidence>
<evidence type="ECO:0000256" key="2">
    <source>
        <dbReference type="ARBA" id="ARBA00022741"/>
    </source>
</evidence>
<dbReference type="SMART" id="SM00487">
    <property type="entry name" value="DEXDc"/>
    <property type="match status" value="1"/>
</dbReference>
<keyword evidence="6" id="KW-0694">RNA-binding</keyword>
<reference evidence="10 11" key="1">
    <citation type="journal article" date="2020" name="ISME J.">
        <title>Uncovering the hidden diversity of litter-decomposition mechanisms in mushroom-forming fungi.</title>
        <authorList>
            <person name="Floudas D."/>
            <person name="Bentzer J."/>
            <person name="Ahren D."/>
            <person name="Johansson T."/>
            <person name="Persson P."/>
            <person name="Tunlid A."/>
        </authorList>
    </citation>
    <scope>NUCLEOTIDE SEQUENCE [LARGE SCALE GENOMIC DNA]</scope>
    <source>
        <strain evidence="10 11">CBS 406.79</strain>
    </source>
</reference>
<feature type="region of interest" description="Disordered" evidence="8">
    <location>
        <begin position="41"/>
        <end position="195"/>
    </location>
</feature>
<comment type="caution">
    <text evidence="10">The sequence shown here is derived from an EMBL/GenBank/DDBJ whole genome shotgun (WGS) entry which is preliminary data.</text>
</comment>
<dbReference type="InterPro" id="IPR027417">
    <property type="entry name" value="P-loop_NTPase"/>
</dbReference>
<organism evidence="10 11">
    <name type="scientific">Collybiopsis confluens</name>
    <dbReference type="NCBI Taxonomy" id="2823264"/>
    <lineage>
        <taxon>Eukaryota</taxon>
        <taxon>Fungi</taxon>
        <taxon>Dikarya</taxon>
        <taxon>Basidiomycota</taxon>
        <taxon>Agaricomycotina</taxon>
        <taxon>Agaricomycetes</taxon>
        <taxon>Agaricomycetidae</taxon>
        <taxon>Agaricales</taxon>
        <taxon>Marasmiineae</taxon>
        <taxon>Omphalotaceae</taxon>
        <taxon>Collybiopsis</taxon>
    </lineage>
</organism>
<feature type="compositionally biased region" description="Polar residues" evidence="8">
    <location>
        <begin position="292"/>
        <end position="303"/>
    </location>
</feature>
<dbReference type="GO" id="GO:0005829">
    <property type="term" value="C:cytosol"/>
    <property type="evidence" value="ECO:0007669"/>
    <property type="project" value="TreeGrafter"/>
</dbReference>
<evidence type="ECO:0000256" key="1">
    <source>
        <dbReference type="ARBA" id="ARBA00012552"/>
    </source>
</evidence>
<feature type="compositionally biased region" description="Polar residues" evidence="8">
    <location>
        <begin position="642"/>
        <end position="659"/>
    </location>
</feature>
<feature type="compositionally biased region" description="Polar residues" evidence="8">
    <location>
        <begin position="336"/>
        <end position="350"/>
    </location>
</feature>
<feature type="compositionally biased region" description="Basic and acidic residues" evidence="8">
    <location>
        <begin position="41"/>
        <end position="53"/>
    </location>
</feature>
<evidence type="ECO:0000256" key="8">
    <source>
        <dbReference type="SAM" id="MobiDB-lite"/>
    </source>
</evidence>
<evidence type="ECO:0000256" key="7">
    <source>
        <dbReference type="ARBA" id="ARBA00047984"/>
    </source>
</evidence>
<evidence type="ECO:0000256" key="3">
    <source>
        <dbReference type="ARBA" id="ARBA00022801"/>
    </source>
</evidence>
<dbReference type="OrthoDB" id="10256233at2759"/>
<dbReference type="PROSITE" id="PS51192">
    <property type="entry name" value="HELICASE_ATP_BIND_1"/>
    <property type="match status" value="1"/>
</dbReference>
<name>A0A8H5MG59_9AGAR</name>
<feature type="region of interest" description="Disordered" evidence="8">
    <location>
        <begin position="386"/>
        <end position="429"/>
    </location>
</feature>
<keyword evidence="2" id="KW-0547">Nucleotide-binding</keyword>
<feature type="compositionally biased region" description="Basic and acidic residues" evidence="8">
    <location>
        <begin position="947"/>
        <end position="985"/>
    </location>
</feature>
<dbReference type="Proteomes" id="UP000518752">
    <property type="component" value="Unassembled WGS sequence"/>
</dbReference>
<feature type="region of interest" description="Disordered" evidence="8">
    <location>
        <begin position="941"/>
        <end position="987"/>
    </location>
</feature>
<feature type="region of interest" description="Disordered" evidence="8">
    <location>
        <begin position="274"/>
        <end position="368"/>
    </location>
</feature>
<dbReference type="PANTHER" id="PTHR47959">
    <property type="entry name" value="ATP-DEPENDENT RNA HELICASE RHLE-RELATED"/>
    <property type="match status" value="1"/>
</dbReference>
<evidence type="ECO:0000256" key="5">
    <source>
        <dbReference type="ARBA" id="ARBA00022840"/>
    </source>
</evidence>
<feature type="domain" description="Helicase ATP-binding" evidence="9">
    <location>
        <begin position="522"/>
        <end position="748"/>
    </location>
</feature>
<keyword evidence="5" id="KW-0067">ATP-binding</keyword>
<keyword evidence="11" id="KW-1185">Reference proteome</keyword>
<dbReference type="SMART" id="SM00490">
    <property type="entry name" value="HELICc"/>
    <property type="match status" value="1"/>
</dbReference>
<dbReference type="Pfam" id="PF00271">
    <property type="entry name" value="Helicase_C"/>
    <property type="match status" value="1"/>
</dbReference>
<feature type="compositionally biased region" description="Low complexity" evidence="8">
    <location>
        <begin position="54"/>
        <end position="85"/>
    </location>
</feature>
<dbReference type="InterPro" id="IPR050079">
    <property type="entry name" value="DEAD_box_RNA_helicase"/>
</dbReference>